<name>A0A3P3XUM5_9SPIR</name>
<gene>
    <name evidence="11 13" type="primary">apt</name>
    <name evidence="13" type="ORF">SPIRO4BDMA_70216</name>
</gene>
<evidence type="ECO:0000256" key="8">
    <source>
        <dbReference type="ARBA" id="ARBA00022676"/>
    </source>
</evidence>
<comment type="catalytic activity">
    <reaction evidence="1 11">
        <text>AMP + diphosphate = 5-phospho-alpha-D-ribose 1-diphosphate + adenine</text>
        <dbReference type="Rhea" id="RHEA:16609"/>
        <dbReference type="ChEBI" id="CHEBI:16708"/>
        <dbReference type="ChEBI" id="CHEBI:33019"/>
        <dbReference type="ChEBI" id="CHEBI:58017"/>
        <dbReference type="ChEBI" id="CHEBI:456215"/>
        <dbReference type="EC" id="2.4.2.7"/>
    </reaction>
</comment>
<dbReference type="NCBIfam" id="NF002634">
    <property type="entry name" value="PRK02304.1-3"/>
    <property type="match status" value="1"/>
</dbReference>
<dbReference type="GO" id="GO:0044209">
    <property type="term" value="P:AMP salvage"/>
    <property type="evidence" value="ECO:0007669"/>
    <property type="project" value="UniProtKB-UniRule"/>
</dbReference>
<dbReference type="NCBIfam" id="TIGR01090">
    <property type="entry name" value="apt"/>
    <property type="match status" value="1"/>
</dbReference>
<feature type="domain" description="Phosphoribosyltransferase" evidence="12">
    <location>
        <begin position="37"/>
        <end position="161"/>
    </location>
</feature>
<dbReference type="InterPro" id="IPR005764">
    <property type="entry name" value="Ade_phspho_trans"/>
</dbReference>
<evidence type="ECO:0000256" key="2">
    <source>
        <dbReference type="ARBA" id="ARBA00004496"/>
    </source>
</evidence>
<dbReference type="GO" id="GO:0005737">
    <property type="term" value="C:cytoplasm"/>
    <property type="evidence" value="ECO:0007669"/>
    <property type="project" value="UniProtKB-SubCell"/>
</dbReference>
<dbReference type="GO" id="GO:0003999">
    <property type="term" value="F:adenine phosphoribosyltransferase activity"/>
    <property type="evidence" value="ECO:0007669"/>
    <property type="project" value="UniProtKB-UniRule"/>
</dbReference>
<evidence type="ECO:0000256" key="9">
    <source>
        <dbReference type="ARBA" id="ARBA00022679"/>
    </source>
</evidence>
<dbReference type="Pfam" id="PF00156">
    <property type="entry name" value="Pribosyltran"/>
    <property type="match status" value="1"/>
</dbReference>
<evidence type="ECO:0000256" key="4">
    <source>
        <dbReference type="ARBA" id="ARBA00008391"/>
    </source>
</evidence>
<keyword evidence="7 11" id="KW-0963">Cytoplasm</keyword>
<comment type="function">
    <text evidence="11">Catalyzes a salvage reaction resulting in the formation of AMP, that is energically less costly than de novo synthesis.</text>
</comment>
<reference evidence="13" key="1">
    <citation type="submission" date="2017-02" db="EMBL/GenBank/DDBJ databases">
        <authorList>
            <person name="Regsiter A."/>
            <person name="William W."/>
        </authorList>
    </citation>
    <scope>NUCLEOTIDE SEQUENCE</scope>
    <source>
        <strain evidence="13">BdmA 4</strain>
    </source>
</reference>
<organism evidence="13">
    <name type="scientific">uncultured spirochete</name>
    <dbReference type="NCBI Taxonomy" id="156406"/>
    <lineage>
        <taxon>Bacteria</taxon>
        <taxon>Pseudomonadati</taxon>
        <taxon>Spirochaetota</taxon>
        <taxon>Spirochaetia</taxon>
        <taxon>Spirochaetales</taxon>
        <taxon>environmental samples</taxon>
    </lineage>
</organism>
<evidence type="ECO:0000259" key="12">
    <source>
        <dbReference type="Pfam" id="PF00156"/>
    </source>
</evidence>
<dbReference type="CDD" id="cd06223">
    <property type="entry name" value="PRTases_typeI"/>
    <property type="match status" value="1"/>
</dbReference>
<dbReference type="NCBIfam" id="NF002636">
    <property type="entry name" value="PRK02304.1-5"/>
    <property type="match status" value="1"/>
</dbReference>
<evidence type="ECO:0000256" key="11">
    <source>
        <dbReference type="HAMAP-Rule" id="MF_00004"/>
    </source>
</evidence>
<dbReference type="PANTHER" id="PTHR11776">
    <property type="entry name" value="ADENINE PHOSPHORIBOSYLTRANSFERASE"/>
    <property type="match status" value="1"/>
</dbReference>
<dbReference type="HAMAP" id="MF_00004">
    <property type="entry name" value="Aden_phosphoribosyltr"/>
    <property type="match status" value="1"/>
</dbReference>
<dbReference type="FunFam" id="3.40.50.2020:FF:000021">
    <property type="entry name" value="Adenine phosphoribosyltransferase"/>
    <property type="match status" value="1"/>
</dbReference>
<comment type="pathway">
    <text evidence="3 11">Purine metabolism; AMP biosynthesis via salvage pathway; AMP from adenine: step 1/1.</text>
</comment>
<dbReference type="GO" id="GO:0006166">
    <property type="term" value="P:purine ribonucleoside salvage"/>
    <property type="evidence" value="ECO:0007669"/>
    <property type="project" value="UniProtKB-UniRule"/>
</dbReference>
<dbReference type="Gene3D" id="3.40.50.2020">
    <property type="match status" value="1"/>
</dbReference>
<evidence type="ECO:0000256" key="10">
    <source>
        <dbReference type="ARBA" id="ARBA00022726"/>
    </source>
</evidence>
<evidence type="ECO:0000256" key="5">
    <source>
        <dbReference type="ARBA" id="ARBA00011738"/>
    </source>
</evidence>
<accession>A0A3P3XUM5</accession>
<keyword evidence="8 11" id="KW-0328">Glycosyltransferase</keyword>
<protein>
    <recommendedName>
        <fullName evidence="6 11">Adenine phosphoribosyltransferase</fullName>
        <shortName evidence="11">APRT</shortName>
        <ecNumber evidence="6 11">2.4.2.7</ecNumber>
    </recommendedName>
</protein>
<evidence type="ECO:0000313" key="13">
    <source>
        <dbReference type="EMBL" id="SLM19794.1"/>
    </source>
</evidence>
<evidence type="ECO:0000256" key="3">
    <source>
        <dbReference type="ARBA" id="ARBA00004659"/>
    </source>
</evidence>
<dbReference type="EC" id="2.4.2.7" evidence="6 11"/>
<evidence type="ECO:0000256" key="7">
    <source>
        <dbReference type="ARBA" id="ARBA00022490"/>
    </source>
</evidence>
<dbReference type="PANTHER" id="PTHR11776:SF7">
    <property type="entry name" value="PHOSPHORIBOSYLTRANSFERASE DOMAIN-CONTAINING PROTEIN"/>
    <property type="match status" value="1"/>
</dbReference>
<evidence type="ECO:0000256" key="6">
    <source>
        <dbReference type="ARBA" id="ARBA00011893"/>
    </source>
</evidence>
<comment type="subunit">
    <text evidence="5 11">Homodimer.</text>
</comment>
<sequence>MVNDSAVRSEANGYNLDDAIRKVPDFPKPGILFYDITSILANSDAFQYCIDSMLTLYQETEFDAVAAIESRGFVFAAPFCYKRDLPLLLVRKKGKLPGKTISCSYDLEYGSAVLEMHVEDIKPGARFLIIDDLIATGGTINATCDMIKRCGAVPVRAFSVIGLPFLNYEEKVKDVGIDTLIEYFGE</sequence>
<keyword evidence="9 11" id="KW-0808">Transferase</keyword>
<comment type="similarity">
    <text evidence="4 11">Belongs to the purine/pyrimidine phosphoribosyltransferase family.</text>
</comment>
<evidence type="ECO:0000256" key="1">
    <source>
        <dbReference type="ARBA" id="ARBA00000868"/>
    </source>
</evidence>
<dbReference type="GO" id="GO:0006168">
    <property type="term" value="P:adenine salvage"/>
    <property type="evidence" value="ECO:0007669"/>
    <property type="project" value="InterPro"/>
</dbReference>
<dbReference type="InterPro" id="IPR029057">
    <property type="entry name" value="PRTase-like"/>
</dbReference>
<keyword evidence="10 11" id="KW-0660">Purine salvage</keyword>
<dbReference type="InterPro" id="IPR000836">
    <property type="entry name" value="PRTase_dom"/>
</dbReference>
<dbReference type="AlphaFoldDB" id="A0A3P3XUM5"/>
<dbReference type="InterPro" id="IPR050120">
    <property type="entry name" value="Adenine_PRTase"/>
</dbReference>
<dbReference type="EMBL" id="FWDO01000007">
    <property type="protein sequence ID" value="SLM19794.1"/>
    <property type="molecule type" value="Genomic_DNA"/>
</dbReference>
<dbReference type="UniPathway" id="UPA00588">
    <property type="reaction ID" value="UER00646"/>
</dbReference>
<comment type="subcellular location">
    <subcellularLocation>
        <location evidence="2 11">Cytoplasm</location>
    </subcellularLocation>
</comment>
<proteinExistence type="inferred from homology"/>
<dbReference type="SUPFAM" id="SSF53271">
    <property type="entry name" value="PRTase-like"/>
    <property type="match status" value="1"/>
</dbReference>